<keyword evidence="2" id="KW-1185">Reference proteome</keyword>
<accession>A0AAP0KQX2</accession>
<reference evidence="1 2" key="1">
    <citation type="submission" date="2024-01" db="EMBL/GenBank/DDBJ databases">
        <title>Genome assemblies of Stephania.</title>
        <authorList>
            <person name="Yang L."/>
        </authorList>
    </citation>
    <scope>NUCLEOTIDE SEQUENCE [LARGE SCALE GENOMIC DNA]</scope>
    <source>
        <strain evidence="1">JXDWG</strain>
        <tissue evidence="1">Leaf</tissue>
    </source>
</reference>
<dbReference type="AlphaFoldDB" id="A0AAP0KQX2"/>
<evidence type="ECO:0000313" key="2">
    <source>
        <dbReference type="Proteomes" id="UP001419268"/>
    </source>
</evidence>
<dbReference type="EMBL" id="JBBNAG010000002">
    <property type="protein sequence ID" value="KAK9157077.1"/>
    <property type="molecule type" value="Genomic_DNA"/>
</dbReference>
<organism evidence="1 2">
    <name type="scientific">Stephania cephalantha</name>
    <dbReference type="NCBI Taxonomy" id="152367"/>
    <lineage>
        <taxon>Eukaryota</taxon>
        <taxon>Viridiplantae</taxon>
        <taxon>Streptophyta</taxon>
        <taxon>Embryophyta</taxon>
        <taxon>Tracheophyta</taxon>
        <taxon>Spermatophyta</taxon>
        <taxon>Magnoliopsida</taxon>
        <taxon>Ranunculales</taxon>
        <taxon>Menispermaceae</taxon>
        <taxon>Menispermoideae</taxon>
        <taxon>Cissampelideae</taxon>
        <taxon>Stephania</taxon>
    </lineage>
</organism>
<dbReference type="Proteomes" id="UP001419268">
    <property type="component" value="Unassembled WGS sequence"/>
</dbReference>
<evidence type="ECO:0000313" key="1">
    <source>
        <dbReference type="EMBL" id="KAK9157077.1"/>
    </source>
</evidence>
<proteinExistence type="predicted"/>
<gene>
    <name evidence="1" type="ORF">Scep_003651</name>
</gene>
<name>A0AAP0KQX2_9MAGN</name>
<protein>
    <submittedName>
        <fullName evidence="1">Uncharacterized protein</fullName>
    </submittedName>
</protein>
<comment type="caution">
    <text evidence="1">The sequence shown here is derived from an EMBL/GenBank/DDBJ whole genome shotgun (WGS) entry which is preliminary data.</text>
</comment>
<sequence length="102" mass="10690">MAYAYRLLREQPIASSSFVEVTTPCPRLLSCRGSIGPTTRHRAVAPSRFPSPPPVLVVAATVALSSLSLSSSSLFAALSRRIAGAAPPLRRPGGPRRCSSSS</sequence>